<comment type="caution">
    <text evidence="8">The sequence shown here is derived from an EMBL/GenBank/DDBJ whole genome shotgun (WGS) entry which is preliminary data.</text>
</comment>
<feature type="transmembrane region" description="Helical" evidence="5">
    <location>
        <begin position="171"/>
        <end position="192"/>
    </location>
</feature>
<feature type="domain" description="TNase-like" evidence="7">
    <location>
        <begin position="26"/>
        <end position="152"/>
    </location>
</feature>
<keyword evidence="5" id="KW-1133">Transmembrane helix</keyword>
<dbReference type="AlphaFoldDB" id="A0A2W5FGW4"/>
<keyword evidence="5" id="KW-0472">Membrane</keyword>
<evidence type="ECO:0000313" key="8">
    <source>
        <dbReference type="EMBL" id="PZP30202.1"/>
    </source>
</evidence>
<dbReference type="GO" id="GO:0004519">
    <property type="term" value="F:endonuclease activity"/>
    <property type="evidence" value="ECO:0007669"/>
    <property type="project" value="UniProtKB-KW"/>
</dbReference>
<protein>
    <recommendedName>
        <fullName evidence="7">TNase-like domain-containing protein</fullName>
    </recommendedName>
</protein>
<dbReference type="PROSITE" id="PS50830">
    <property type="entry name" value="TNASE_3"/>
    <property type="match status" value="1"/>
</dbReference>
<reference evidence="8 9" key="1">
    <citation type="submission" date="2017-08" db="EMBL/GenBank/DDBJ databases">
        <title>Infants hospitalized years apart are colonized by the same room-sourced microbial strains.</title>
        <authorList>
            <person name="Brooks B."/>
            <person name="Olm M.R."/>
            <person name="Firek B.A."/>
            <person name="Baker R."/>
            <person name="Thomas B.C."/>
            <person name="Morowitz M.J."/>
            <person name="Banfield J.F."/>
        </authorList>
    </citation>
    <scope>NUCLEOTIDE SEQUENCE [LARGE SCALE GENOMIC DNA]</scope>
    <source>
        <strain evidence="8">S2_012_000_R2_81</strain>
    </source>
</reference>
<feature type="signal peptide" evidence="6">
    <location>
        <begin position="1"/>
        <end position="24"/>
    </location>
</feature>
<dbReference type="PANTHER" id="PTHR12302:SF3">
    <property type="entry name" value="SERINE_THREONINE-PROTEIN KINASE 31"/>
    <property type="match status" value="1"/>
</dbReference>
<dbReference type="Pfam" id="PF00565">
    <property type="entry name" value="SNase"/>
    <property type="match status" value="1"/>
</dbReference>
<name>A0A2W5FGW4_9BURK</name>
<dbReference type="Gene3D" id="2.40.50.90">
    <property type="match status" value="1"/>
</dbReference>
<evidence type="ECO:0000256" key="2">
    <source>
        <dbReference type="ARBA" id="ARBA00022759"/>
    </source>
</evidence>
<dbReference type="SMART" id="SM00318">
    <property type="entry name" value="SNc"/>
    <property type="match status" value="1"/>
</dbReference>
<evidence type="ECO:0000256" key="5">
    <source>
        <dbReference type="SAM" id="Phobius"/>
    </source>
</evidence>
<evidence type="ECO:0000259" key="7">
    <source>
        <dbReference type="PROSITE" id="PS50830"/>
    </source>
</evidence>
<dbReference type="Proteomes" id="UP000249633">
    <property type="component" value="Unassembled WGS sequence"/>
</dbReference>
<keyword evidence="1" id="KW-0540">Nuclease</keyword>
<gene>
    <name evidence="8" type="ORF">DI603_15710</name>
</gene>
<dbReference type="GO" id="GO:0016787">
    <property type="term" value="F:hydrolase activity"/>
    <property type="evidence" value="ECO:0007669"/>
    <property type="project" value="UniProtKB-KW"/>
</dbReference>
<evidence type="ECO:0000256" key="1">
    <source>
        <dbReference type="ARBA" id="ARBA00022722"/>
    </source>
</evidence>
<evidence type="ECO:0000256" key="3">
    <source>
        <dbReference type="ARBA" id="ARBA00022801"/>
    </source>
</evidence>
<accession>A0A2W5FGW4</accession>
<dbReference type="PANTHER" id="PTHR12302">
    <property type="entry name" value="EBNA2 BINDING PROTEIN P100"/>
    <property type="match status" value="1"/>
</dbReference>
<keyword evidence="2" id="KW-0255">Endonuclease</keyword>
<evidence type="ECO:0000256" key="6">
    <source>
        <dbReference type="SAM" id="SignalP"/>
    </source>
</evidence>
<keyword evidence="5" id="KW-0812">Transmembrane</keyword>
<organism evidence="8 9">
    <name type="scientific">Roseateles depolymerans</name>
    <dbReference type="NCBI Taxonomy" id="76731"/>
    <lineage>
        <taxon>Bacteria</taxon>
        <taxon>Pseudomonadati</taxon>
        <taxon>Pseudomonadota</taxon>
        <taxon>Betaproteobacteria</taxon>
        <taxon>Burkholderiales</taxon>
        <taxon>Sphaerotilaceae</taxon>
        <taxon>Roseateles</taxon>
    </lineage>
</organism>
<feature type="region of interest" description="Disordered" evidence="4">
    <location>
        <begin position="222"/>
        <end position="252"/>
    </location>
</feature>
<proteinExistence type="predicted"/>
<keyword evidence="3" id="KW-0378">Hydrolase</keyword>
<sequence>MIELVRLLAVVCAMGLGLVAPAWADEPLHGQVIGVVGGDIIKLVDARQLEHQLRLAFIDAPAPGQPYADEAQSALSAMVLGRQVTAQVRGRDQDGIAAVEVVEPHGHVVNLELVRRGLAWRDYFDAQNQPDREQYQAALSEAQQTRQGLWSQDRVEAPRDFRARVSQHLRWWLYAVAGLAGFTLLGLVFSVYDKQISAWLERQDQITKESAEAYRQARMLAEAEQAERDRTREIANQEMDRLAAERRRRKPV</sequence>
<dbReference type="InterPro" id="IPR016071">
    <property type="entry name" value="Staphylococal_nuclease_OB-fold"/>
</dbReference>
<dbReference type="EMBL" id="QFOD01000015">
    <property type="protein sequence ID" value="PZP30202.1"/>
    <property type="molecule type" value="Genomic_DNA"/>
</dbReference>
<keyword evidence="6" id="KW-0732">Signal</keyword>
<dbReference type="InterPro" id="IPR035437">
    <property type="entry name" value="SNase_OB-fold_sf"/>
</dbReference>
<feature type="compositionally biased region" description="Basic and acidic residues" evidence="4">
    <location>
        <begin position="225"/>
        <end position="245"/>
    </location>
</feature>
<feature type="chain" id="PRO_5016169842" description="TNase-like domain-containing protein" evidence="6">
    <location>
        <begin position="25"/>
        <end position="252"/>
    </location>
</feature>
<evidence type="ECO:0000256" key="4">
    <source>
        <dbReference type="SAM" id="MobiDB-lite"/>
    </source>
</evidence>
<dbReference type="SUPFAM" id="SSF50199">
    <property type="entry name" value="Staphylococcal nuclease"/>
    <property type="match status" value="1"/>
</dbReference>
<evidence type="ECO:0000313" key="9">
    <source>
        <dbReference type="Proteomes" id="UP000249633"/>
    </source>
</evidence>